<keyword evidence="9" id="KW-1185">Reference proteome</keyword>
<dbReference type="Pfam" id="PF10442">
    <property type="entry name" value="FIST_C"/>
    <property type="match status" value="1"/>
</dbReference>
<dbReference type="SMART" id="SM01204">
    <property type="entry name" value="FIST_C"/>
    <property type="match status" value="1"/>
</dbReference>
<evidence type="ECO:0000313" key="9">
    <source>
        <dbReference type="Proteomes" id="UP000294200"/>
    </source>
</evidence>
<evidence type="ECO:0000256" key="4">
    <source>
        <dbReference type="ARBA" id="ARBA00022989"/>
    </source>
</evidence>
<keyword evidence="2" id="KW-1003">Cell membrane</keyword>
<evidence type="ECO:0000256" key="1">
    <source>
        <dbReference type="ARBA" id="ARBA00004651"/>
    </source>
</evidence>
<evidence type="ECO:0000256" key="2">
    <source>
        <dbReference type="ARBA" id="ARBA00022475"/>
    </source>
</evidence>
<keyword evidence="3" id="KW-0812">Transmembrane</keyword>
<dbReference type="SMART" id="SM00897">
    <property type="entry name" value="FIST"/>
    <property type="match status" value="1"/>
</dbReference>
<dbReference type="PIRSF" id="PIRSF018953">
    <property type="entry name" value="UCP018953"/>
    <property type="match status" value="1"/>
</dbReference>
<evidence type="ECO:0000256" key="3">
    <source>
        <dbReference type="ARBA" id="ARBA00022692"/>
    </source>
</evidence>
<dbReference type="InterPro" id="IPR019494">
    <property type="entry name" value="FIST_C"/>
</dbReference>
<dbReference type="EMBL" id="MWML01000267">
    <property type="protein sequence ID" value="TCG04289.1"/>
    <property type="molecule type" value="Genomic_DNA"/>
</dbReference>
<gene>
    <name evidence="8" type="ORF">BZM27_41925</name>
</gene>
<sequence length="396" mass="41939">MNHASFIHAHAADADWRVALAGCQRQLDTRMTASAAEQHVSARFTLGWCYLSDYYASASEAILDELHRAYPGVAWVGTIGIGVAASGVEYIDEPALALMVAPLPRESFRLFSGQQPLPAGSSGFVAHTALVHAESTTPDLQELLQELSARTTTGYLFGGLSSARNRPLHFADGVFSGGLSGVLFGPEVGLISRVTQGCQPVGPVRTITRAEHNLVLTLDGKPALDCVLQDLGLDGDLSADELSQALSTTLVGLSTGAEDVPTWPGKFGADTFVRHLIGVDPRHRILAIADLVEAGMHLAFCTRNAEAARRDLVRIATEIRAELESSTTTHLSGALYVSCSGRGGPHFGARHAELQTVRNALGEVPLVGFFAGGEIARSHLYGYTGVLTVFTSPGLS</sequence>
<dbReference type="GO" id="GO:0005886">
    <property type="term" value="C:plasma membrane"/>
    <property type="evidence" value="ECO:0007669"/>
    <property type="project" value="UniProtKB-SubCell"/>
</dbReference>
<feature type="domain" description="FIST C-domain" evidence="7">
    <location>
        <begin position="223"/>
        <end position="378"/>
    </location>
</feature>
<dbReference type="AlphaFoldDB" id="A0A4R0XBX3"/>
<reference evidence="8 9" key="1">
    <citation type="submission" date="2017-02" db="EMBL/GenBank/DDBJ databases">
        <title>Paraburkholderia sophoroidis sp. nov. and Paraburkholderia steynii sp. nov. rhizobial symbionts of the fynbos legume Hypocalyptus sophoroides.</title>
        <authorList>
            <person name="Steenkamp E.T."/>
            <person name="Beukes C.W."/>
            <person name="Van Zyl E."/>
            <person name="Avontuur J."/>
            <person name="Chan W.Y."/>
            <person name="Hassen A."/>
            <person name="Palmer M."/>
            <person name="Mthombeni L."/>
            <person name="Phalane F."/>
            <person name="Sereme K."/>
            <person name="Venter S.N."/>
        </authorList>
    </citation>
    <scope>NUCLEOTIDE SEQUENCE [LARGE SCALE GENOMIC DNA]</scope>
    <source>
        <strain evidence="8 9">HC1.1ba</strain>
    </source>
</reference>
<evidence type="ECO:0000259" key="7">
    <source>
        <dbReference type="SMART" id="SM01204"/>
    </source>
</evidence>
<dbReference type="PANTHER" id="PTHR14939">
    <property type="entry name" value="F-BOX ONLY PROTEIN 22"/>
    <property type="match status" value="1"/>
</dbReference>
<dbReference type="Proteomes" id="UP000294200">
    <property type="component" value="Unassembled WGS sequence"/>
</dbReference>
<organism evidence="8 9">
    <name type="scientific">Paraburkholderia steynii</name>
    <dbReference type="NCBI Taxonomy" id="1245441"/>
    <lineage>
        <taxon>Bacteria</taxon>
        <taxon>Pseudomonadati</taxon>
        <taxon>Pseudomonadota</taxon>
        <taxon>Betaproteobacteria</taxon>
        <taxon>Burkholderiales</taxon>
        <taxon>Burkholderiaceae</taxon>
        <taxon>Paraburkholderia</taxon>
    </lineage>
</organism>
<protein>
    <recommendedName>
        <fullName evidence="10">Histidine kinase</fullName>
    </recommendedName>
</protein>
<dbReference type="Pfam" id="PF08495">
    <property type="entry name" value="FIST"/>
    <property type="match status" value="1"/>
</dbReference>
<comment type="subcellular location">
    <subcellularLocation>
        <location evidence="1">Cell membrane</location>
        <topology evidence="1">Multi-pass membrane protein</topology>
    </subcellularLocation>
</comment>
<keyword evidence="4" id="KW-1133">Transmembrane helix</keyword>
<name>A0A4R0XBX3_9BURK</name>
<dbReference type="InterPro" id="IPR016741">
    <property type="entry name" value="UCP018953"/>
</dbReference>
<evidence type="ECO:0000256" key="5">
    <source>
        <dbReference type="ARBA" id="ARBA00023136"/>
    </source>
</evidence>
<comment type="caution">
    <text evidence="8">The sequence shown here is derived from an EMBL/GenBank/DDBJ whole genome shotgun (WGS) entry which is preliminary data.</text>
</comment>
<keyword evidence="5" id="KW-0472">Membrane</keyword>
<dbReference type="PANTHER" id="PTHR14939:SF5">
    <property type="entry name" value="F-BOX ONLY PROTEIN 22"/>
    <property type="match status" value="1"/>
</dbReference>
<evidence type="ECO:0000313" key="8">
    <source>
        <dbReference type="EMBL" id="TCG04289.1"/>
    </source>
</evidence>
<feature type="domain" description="FIST" evidence="6">
    <location>
        <begin position="43"/>
        <end position="222"/>
    </location>
</feature>
<evidence type="ECO:0000259" key="6">
    <source>
        <dbReference type="SMART" id="SM00897"/>
    </source>
</evidence>
<accession>A0A4R0XBX3</accession>
<dbReference type="InterPro" id="IPR013702">
    <property type="entry name" value="FIST_domain_N"/>
</dbReference>
<proteinExistence type="predicted"/>
<evidence type="ECO:0008006" key="10">
    <source>
        <dbReference type="Google" id="ProtNLM"/>
    </source>
</evidence>